<dbReference type="RefSeq" id="WP_344544740.1">
    <property type="nucleotide sequence ID" value="NZ_BAAATD010000007.1"/>
</dbReference>
<accession>A0ABN3PZR0</accession>
<proteinExistence type="predicted"/>
<dbReference type="EMBL" id="BAAATD010000007">
    <property type="protein sequence ID" value="GAA2610277.1"/>
    <property type="molecule type" value="Genomic_DNA"/>
</dbReference>
<comment type="caution">
    <text evidence="2">The sequence shown here is derived from an EMBL/GenBank/DDBJ whole genome shotgun (WGS) entry which is preliminary data.</text>
</comment>
<feature type="compositionally biased region" description="Gly residues" evidence="1">
    <location>
        <begin position="286"/>
        <end position="300"/>
    </location>
</feature>
<evidence type="ECO:0000256" key="1">
    <source>
        <dbReference type="SAM" id="MobiDB-lite"/>
    </source>
</evidence>
<feature type="region of interest" description="Disordered" evidence="1">
    <location>
        <begin position="274"/>
        <end position="300"/>
    </location>
</feature>
<protein>
    <recommendedName>
        <fullName evidence="4">PE-PGRS family protein</fullName>
    </recommendedName>
</protein>
<reference evidence="2 3" key="1">
    <citation type="journal article" date="2019" name="Int. J. Syst. Evol. Microbiol.">
        <title>The Global Catalogue of Microorganisms (GCM) 10K type strain sequencing project: providing services to taxonomists for standard genome sequencing and annotation.</title>
        <authorList>
            <consortium name="The Broad Institute Genomics Platform"/>
            <consortium name="The Broad Institute Genome Sequencing Center for Infectious Disease"/>
            <person name="Wu L."/>
            <person name="Ma J."/>
        </authorList>
    </citation>
    <scope>NUCLEOTIDE SEQUENCE [LARGE SCALE GENOMIC DNA]</scope>
    <source>
        <strain evidence="2 3">JCM 6833</strain>
    </source>
</reference>
<evidence type="ECO:0000313" key="3">
    <source>
        <dbReference type="Proteomes" id="UP001501509"/>
    </source>
</evidence>
<organism evidence="2 3">
    <name type="scientific">Actinomadura fulvescens</name>
    <dbReference type="NCBI Taxonomy" id="46160"/>
    <lineage>
        <taxon>Bacteria</taxon>
        <taxon>Bacillati</taxon>
        <taxon>Actinomycetota</taxon>
        <taxon>Actinomycetes</taxon>
        <taxon>Streptosporangiales</taxon>
        <taxon>Thermomonosporaceae</taxon>
        <taxon>Actinomadura</taxon>
    </lineage>
</organism>
<gene>
    <name evidence="2" type="ORF">GCM10010411_50840</name>
</gene>
<sequence>MSTLRTDCTHHGPVQKVQLHPTAGVRLWRWLRRTGDETRAVHWPDSFDFKVPAMGDGYEFSVSAHFTWCVTGRAHGEALVRRALDNRTALLERLVARVRGVSRLFPPFEAGDAEARVHQTIGEVFGGTRLTFVSAAGSDGDARPIEHRTVLRLDKPVRKAQREAWSRRQEETNRHELARLLALQFGERRELWHDFLESGRNDWRTPYAVALADDPESVDEIVRRMTEDRRTQAKELADHVVSTASAYDKMDAFDLMLHNDRVLRHLMELMGVPGLPPPNPSPFDEAGGGGARGGASGGGG</sequence>
<name>A0ABN3PZR0_9ACTN</name>
<keyword evidence="3" id="KW-1185">Reference proteome</keyword>
<dbReference type="Proteomes" id="UP001501509">
    <property type="component" value="Unassembled WGS sequence"/>
</dbReference>
<evidence type="ECO:0008006" key="4">
    <source>
        <dbReference type="Google" id="ProtNLM"/>
    </source>
</evidence>
<evidence type="ECO:0000313" key="2">
    <source>
        <dbReference type="EMBL" id="GAA2610277.1"/>
    </source>
</evidence>